<feature type="region of interest" description="NMP" evidence="4">
    <location>
        <begin position="30"/>
        <end position="59"/>
    </location>
</feature>
<evidence type="ECO:0000256" key="2">
    <source>
        <dbReference type="ARBA" id="ARBA00022741"/>
    </source>
</evidence>
<accession>A0A8T4L7U5</accession>
<keyword evidence="2 4" id="KW-0547">Nucleotide-binding</keyword>
<dbReference type="FunFam" id="3.40.50.300:FF:000106">
    <property type="entry name" value="Adenylate kinase mitochondrial"/>
    <property type="match status" value="1"/>
</dbReference>
<dbReference type="InterPro" id="IPR033690">
    <property type="entry name" value="Adenylat_kinase_CS"/>
</dbReference>
<reference evidence="8" key="1">
    <citation type="submission" date="2021-03" db="EMBL/GenBank/DDBJ databases">
        <authorList>
            <person name="Jaffe A."/>
        </authorList>
    </citation>
    <scope>NUCLEOTIDE SEQUENCE</scope>
    <source>
        <strain evidence="8">RIFCSPLOWO2_01_FULL_AR10_48_17</strain>
    </source>
</reference>
<dbReference type="InterPro" id="IPR027417">
    <property type="entry name" value="P-loop_NTPase"/>
</dbReference>
<dbReference type="GO" id="GO:0044209">
    <property type="term" value="P:AMP salvage"/>
    <property type="evidence" value="ECO:0007669"/>
    <property type="project" value="UniProtKB-UniRule"/>
</dbReference>
<comment type="caution">
    <text evidence="8">The sequence shown here is derived from an EMBL/GenBank/DDBJ whole genome shotgun (WGS) entry which is preliminary data.</text>
</comment>
<feature type="binding site" evidence="4">
    <location>
        <begin position="85"/>
        <end position="88"/>
    </location>
    <ligand>
        <name>AMP</name>
        <dbReference type="ChEBI" id="CHEBI:456215"/>
    </ligand>
</feature>
<gene>
    <name evidence="4" type="primary">adk</name>
    <name evidence="8" type="ORF">J4215_05310</name>
</gene>
<feature type="binding site" evidence="4">
    <location>
        <position position="92"/>
    </location>
    <ligand>
        <name>AMP</name>
        <dbReference type="ChEBI" id="CHEBI:456215"/>
    </ligand>
</feature>
<comment type="similarity">
    <text evidence="4 5">Belongs to the adenylate kinase family.</text>
</comment>
<evidence type="ECO:0000259" key="7">
    <source>
        <dbReference type="Pfam" id="PF05191"/>
    </source>
</evidence>
<evidence type="ECO:0000256" key="1">
    <source>
        <dbReference type="ARBA" id="ARBA00022679"/>
    </source>
</evidence>
<sequence>MNLVFLGKQGVGKGTYAQRISAKYSLPQISTGDLLREEAKKPSPLGQRVAKTMKEGGLVSDELVSQLLELRLGAEDCKNGFILDGYPRTVKQAQMLDSLMDQTKKKLDLVLLFGADDKILLQRITGRIQCKVCGKIYHVTNLPSKVPGKCDLDGGELYQREDDKEEAIRKRWQLFEEQTRPIIDFYKKRGMVFEVNAGGEIPKILSDITAKLDAVKNQMVPGSKKGKK</sequence>
<dbReference type="PRINTS" id="PR00094">
    <property type="entry name" value="ADENYLTKNASE"/>
</dbReference>
<dbReference type="InterPro" id="IPR007862">
    <property type="entry name" value="Adenylate_kinase_lid-dom"/>
</dbReference>
<feature type="binding site" evidence="4">
    <location>
        <position position="153"/>
    </location>
    <ligand>
        <name>Zn(2+)</name>
        <dbReference type="ChEBI" id="CHEBI:29105"/>
        <note>structural</note>
    </ligand>
</feature>
<evidence type="ECO:0000256" key="6">
    <source>
        <dbReference type="RuleBase" id="RU003331"/>
    </source>
</evidence>
<dbReference type="AlphaFoldDB" id="A0A8T4L7U5"/>
<feature type="binding site" evidence="4">
    <location>
        <position position="127"/>
    </location>
    <ligand>
        <name>ATP</name>
        <dbReference type="ChEBI" id="CHEBI:30616"/>
    </ligand>
</feature>
<dbReference type="Gene3D" id="3.40.50.300">
    <property type="entry name" value="P-loop containing nucleotide triphosphate hydrolases"/>
    <property type="match status" value="1"/>
</dbReference>
<dbReference type="SUPFAM" id="SSF52540">
    <property type="entry name" value="P-loop containing nucleoside triphosphate hydrolases"/>
    <property type="match status" value="1"/>
</dbReference>
<feature type="binding site" evidence="4">
    <location>
        <begin position="10"/>
        <end position="15"/>
    </location>
    <ligand>
        <name>ATP</name>
        <dbReference type="ChEBI" id="CHEBI:30616"/>
    </ligand>
</feature>
<keyword evidence="4" id="KW-0862">Zinc</keyword>
<dbReference type="GO" id="GO:0005524">
    <property type="term" value="F:ATP binding"/>
    <property type="evidence" value="ECO:0007669"/>
    <property type="project" value="UniProtKB-UniRule"/>
</dbReference>
<dbReference type="CDD" id="cd01428">
    <property type="entry name" value="ADK"/>
    <property type="match status" value="1"/>
</dbReference>
<dbReference type="GO" id="GO:0004017">
    <property type="term" value="F:AMP kinase activity"/>
    <property type="evidence" value="ECO:0007669"/>
    <property type="project" value="UniProtKB-UniRule"/>
</dbReference>
<dbReference type="NCBIfam" id="NF001380">
    <property type="entry name" value="PRK00279.1-2"/>
    <property type="match status" value="1"/>
</dbReference>
<dbReference type="NCBIfam" id="TIGR01351">
    <property type="entry name" value="adk"/>
    <property type="match status" value="1"/>
</dbReference>
<keyword evidence="4" id="KW-0963">Cytoplasm</keyword>
<dbReference type="InterPro" id="IPR006259">
    <property type="entry name" value="Adenyl_kin_sub"/>
</dbReference>
<feature type="binding site" evidence="4">
    <location>
        <position position="133"/>
    </location>
    <ligand>
        <name>Zn(2+)</name>
        <dbReference type="ChEBI" id="CHEBI:29105"/>
        <note>structural</note>
    </ligand>
</feature>
<dbReference type="Pfam" id="PF05191">
    <property type="entry name" value="ADK_lid"/>
    <property type="match status" value="1"/>
</dbReference>
<feature type="binding site" evidence="4">
    <location>
        <position position="36"/>
    </location>
    <ligand>
        <name>AMP</name>
        <dbReference type="ChEBI" id="CHEBI:456215"/>
    </ligand>
</feature>
<keyword evidence="1 4" id="KW-0808">Transferase</keyword>
<keyword evidence="4 6" id="KW-0067">ATP-binding</keyword>
<dbReference type="GO" id="GO:0008270">
    <property type="term" value="F:zinc ion binding"/>
    <property type="evidence" value="ECO:0007669"/>
    <property type="project" value="UniProtKB-UniRule"/>
</dbReference>
<feature type="binding site" evidence="4">
    <location>
        <position position="31"/>
    </location>
    <ligand>
        <name>AMP</name>
        <dbReference type="ChEBI" id="CHEBI:456215"/>
    </ligand>
</feature>
<dbReference type="PROSITE" id="PS00113">
    <property type="entry name" value="ADENYLATE_KINASE"/>
    <property type="match status" value="1"/>
</dbReference>
<feature type="binding site" evidence="4">
    <location>
        <position position="199"/>
    </location>
    <ligand>
        <name>ATP</name>
        <dbReference type="ChEBI" id="CHEBI:30616"/>
    </ligand>
</feature>
<protein>
    <recommendedName>
        <fullName evidence="4 6">Adenylate kinase</fullName>
        <shortName evidence="4">AK</shortName>
        <ecNumber evidence="4 6">2.7.4.3</ecNumber>
    </recommendedName>
    <alternativeName>
        <fullName evidence="4">ATP-AMP transphosphorylase</fullName>
    </alternativeName>
    <alternativeName>
        <fullName evidence="4">ATP:AMP phosphotransferase</fullName>
    </alternativeName>
    <alternativeName>
        <fullName evidence="4">Adenylate monophosphate kinase</fullName>
    </alternativeName>
</protein>
<feature type="region of interest" description="LID" evidence="4">
    <location>
        <begin position="126"/>
        <end position="163"/>
    </location>
</feature>
<feature type="domain" description="Adenylate kinase active site lid" evidence="7">
    <location>
        <begin position="127"/>
        <end position="162"/>
    </location>
</feature>
<dbReference type="Pfam" id="PF00406">
    <property type="entry name" value="ADK"/>
    <property type="match status" value="1"/>
</dbReference>
<feature type="binding site" evidence="4">
    <location>
        <begin position="136"/>
        <end position="137"/>
    </location>
    <ligand>
        <name>ATP</name>
        <dbReference type="ChEBI" id="CHEBI:30616"/>
    </ligand>
</feature>
<feature type="binding site" evidence="4">
    <location>
        <position position="160"/>
    </location>
    <ligand>
        <name>AMP</name>
        <dbReference type="ChEBI" id="CHEBI:456215"/>
    </ligand>
</feature>
<dbReference type="EC" id="2.7.4.3" evidence="4 6"/>
<comment type="pathway">
    <text evidence="4">Purine metabolism; AMP biosynthesis via salvage pathway; AMP from ADP: step 1/1.</text>
</comment>
<dbReference type="EMBL" id="JAGVWC010000011">
    <property type="protein sequence ID" value="MBS3061972.1"/>
    <property type="molecule type" value="Genomic_DNA"/>
</dbReference>
<organism evidence="8 9">
    <name type="scientific">Candidatus Iainarchaeum sp</name>
    <dbReference type="NCBI Taxonomy" id="3101447"/>
    <lineage>
        <taxon>Archaea</taxon>
        <taxon>Candidatus Iainarchaeota</taxon>
        <taxon>Candidatus Iainarchaeia</taxon>
        <taxon>Candidatus Iainarchaeales</taxon>
        <taxon>Candidatus Iainarchaeaceae</taxon>
        <taxon>Candidatus Iainarchaeum</taxon>
    </lineage>
</organism>
<evidence type="ECO:0000256" key="5">
    <source>
        <dbReference type="RuleBase" id="RU003330"/>
    </source>
</evidence>
<dbReference type="PANTHER" id="PTHR23359">
    <property type="entry name" value="NUCLEOTIDE KINASE"/>
    <property type="match status" value="1"/>
</dbReference>
<evidence type="ECO:0000256" key="3">
    <source>
        <dbReference type="ARBA" id="ARBA00022777"/>
    </source>
</evidence>
<comment type="subcellular location">
    <subcellularLocation>
        <location evidence="4 6">Cytoplasm</location>
    </subcellularLocation>
</comment>
<comment type="function">
    <text evidence="4">Catalyzes the reversible transfer of the terminal phosphate group between ATP and AMP. Plays an important role in cellular energy homeostasis and in adenine nucleotide metabolism.</text>
</comment>
<feature type="binding site" evidence="4">
    <location>
        <begin position="57"/>
        <end position="59"/>
    </location>
    <ligand>
        <name>AMP</name>
        <dbReference type="ChEBI" id="CHEBI:456215"/>
    </ligand>
</feature>
<dbReference type="NCBIfam" id="NF001381">
    <property type="entry name" value="PRK00279.1-3"/>
    <property type="match status" value="1"/>
</dbReference>
<dbReference type="HAMAP" id="MF_00235">
    <property type="entry name" value="Adenylate_kinase_Adk"/>
    <property type="match status" value="1"/>
</dbReference>
<keyword evidence="4" id="KW-0545">Nucleotide biosynthesis</keyword>
<comment type="domain">
    <text evidence="4">Consists of three domains, a large central CORE domain and two small peripheral domains, NMPbind and LID, which undergo movements during catalysis. The LID domain closes over the site of phosphoryl transfer upon ATP binding. Assembling and dissambling the active center during each catalytic cycle provides an effective means to prevent ATP hydrolysis. Some bacteria have evolved a zinc-coordinating structure that stabilizes the LID domain.</text>
</comment>
<comment type="catalytic activity">
    <reaction evidence="4 6">
        <text>AMP + ATP = 2 ADP</text>
        <dbReference type="Rhea" id="RHEA:12973"/>
        <dbReference type="ChEBI" id="CHEBI:30616"/>
        <dbReference type="ChEBI" id="CHEBI:456215"/>
        <dbReference type="ChEBI" id="CHEBI:456216"/>
        <dbReference type="EC" id="2.7.4.3"/>
    </reaction>
</comment>
<comment type="subunit">
    <text evidence="4 6">Monomer.</text>
</comment>
<dbReference type="InterPro" id="IPR000850">
    <property type="entry name" value="Adenylat/UMP-CMP_kin"/>
</dbReference>
<keyword evidence="3 4" id="KW-0418">Kinase</keyword>
<reference evidence="8" key="2">
    <citation type="submission" date="2021-05" db="EMBL/GenBank/DDBJ databases">
        <title>Protein family content uncovers lineage relationships and bacterial pathway maintenance mechanisms in DPANN archaea.</title>
        <authorList>
            <person name="Castelle C.J."/>
            <person name="Meheust R."/>
            <person name="Jaffe A.L."/>
            <person name="Seitz K."/>
            <person name="Gong X."/>
            <person name="Baker B.J."/>
            <person name="Banfield J.F."/>
        </authorList>
    </citation>
    <scope>NUCLEOTIDE SEQUENCE</scope>
    <source>
        <strain evidence="8">RIFCSPLOWO2_01_FULL_AR10_48_17</strain>
    </source>
</reference>
<feature type="binding site" evidence="4">
    <location>
        <position position="130"/>
    </location>
    <ligand>
        <name>Zn(2+)</name>
        <dbReference type="ChEBI" id="CHEBI:29105"/>
        <note>structural</note>
    </ligand>
</feature>
<evidence type="ECO:0000313" key="9">
    <source>
        <dbReference type="Proteomes" id="UP000675968"/>
    </source>
</evidence>
<feature type="binding site" evidence="4">
    <location>
        <position position="171"/>
    </location>
    <ligand>
        <name>AMP</name>
        <dbReference type="ChEBI" id="CHEBI:456215"/>
    </ligand>
</feature>
<evidence type="ECO:0000313" key="8">
    <source>
        <dbReference type="EMBL" id="MBS3061972.1"/>
    </source>
</evidence>
<name>A0A8T4L7U5_9ARCH</name>
<proteinExistence type="inferred from homology"/>
<dbReference type="GO" id="GO:0005737">
    <property type="term" value="C:cytoplasm"/>
    <property type="evidence" value="ECO:0007669"/>
    <property type="project" value="UniProtKB-SubCell"/>
</dbReference>
<keyword evidence="4" id="KW-0479">Metal-binding</keyword>
<evidence type="ECO:0000256" key="4">
    <source>
        <dbReference type="HAMAP-Rule" id="MF_00235"/>
    </source>
</evidence>
<dbReference type="Proteomes" id="UP000675968">
    <property type="component" value="Unassembled WGS sequence"/>
</dbReference>
<feature type="binding site" evidence="4">
    <location>
        <position position="150"/>
    </location>
    <ligand>
        <name>Zn(2+)</name>
        <dbReference type="ChEBI" id="CHEBI:29105"/>
        <note>structural</note>
    </ligand>
</feature>